<proteinExistence type="predicted"/>
<feature type="transmembrane region" description="Helical" evidence="1">
    <location>
        <begin position="308"/>
        <end position="336"/>
    </location>
</feature>
<feature type="transmembrane region" description="Helical" evidence="1">
    <location>
        <begin position="500"/>
        <end position="516"/>
    </location>
</feature>
<evidence type="ECO:0000313" key="3">
    <source>
        <dbReference type="Proteomes" id="UP000178943"/>
    </source>
</evidence>
<feature type="transmembrane region" description="Helical" evidence="1">
    <location>
        <begin position="386"/>
        <end position="410"/>
    </location>
</feature>
<feature type="transmembrane region" description="Helical" evidence="1">
    <location>
        <begin position="348"/>
        <end position="366"/>
    </location>
</feature>
<keyword evidence="1" id="KW-0812">Transmembrane</keyword>
<feature type="transmembrane region" description="Helical" evidence="1">
    <location>
        <begin position="422"/>
        <end position="439"/>
    </location>
</feature>
<dbReference type="STRING" id="1817863.A2Y62_02120"/>
<sequence>MNIIIRFSRSLDLSIAPFLGSREHVHASFKQHIFSHNITLDPTWQVFISADNTSPSEAHTYVWEMEGEEMYKSLMGTYLSKPSWMIRLARFKGTLEERTEEINVTYPGLQILDIWNKEFPEQMPSDNLPGSFYHSMPENAPGASLNEAETRNCAQWFMHEIYGDKSGNFKEIFIDLHQAPARRDWEFVFQDTSIPLKNTKALVSLQIKGDRLASYKQEIEIPSEWSRSNKAQASYSSLLSIISGLAYLILLGIVLLYAIIFRSRKNPSSPLLNKWTGALFLLLIFLEFNRLTGLIAHYSTIESFSAQFIVDFFSIISKGIIFVSILALLVFLGNNWRRDSQEVLRKNTIALACAVGAIAASIAIFSNHYAKSFFSPWPDFSYVDSVVPWFSVFANTIIYYAVLTTGYLIAVSLSDRWSRNWTRYKVLIATCMMLGGFLLSSKYGTTDLKVFAIRGALLGLFFIAAYNFVFRRHFVIIPIVTATIAIFETLIDYYYSAEDGVFPAVIAISLISYYWSKHLCKRSYAFV</sequence>
<dbReference type="EMBL" id="MFGW01000155">
    <property type="protein sequence ID" value="OGF63664.1"/>
    <property type="molecule type" value="Genomic_DNA"/>
</dbReference>
<feature type="transmembrane region" description="Helical" evidence="1">
    <location>
        <begin position="451"/>
        <end position="469"/>
    </location>
</feature>
<organism evidence="2 3">
    <name type="scientific">Candidatus Fischerbacteria bacterium RBG_13_37_8</name>
    <dbReference type="NCBI Taxonomy" id="1817863"/>
    <lineage>
        <taxon>Bacteria</taxon>
        <taxon>Candidatus Fischeribacteriota</taxon>
    </lineage>
</organism>
<dbReference type="Proteomes" id="UP000178943">
    <property type="component" value="Unassembled WGS sequence"/>
</dbReference>
<comment type="caution">
    <text evidence="2">The sequence shown here is derived from an EMBL/GenBank/DDBJ whole genome shotgun (WGS) entry which is preliminary data.</text>
</comment>
<evidence type="ECO:0000256" key="1">
    <source>
        <dbReference type="SAM" id="Phobius"/>
    </source>
</evidence>
<evidence type="ECO:0000313" key="2">
    <source>
        <dbReference type="EMBL" id="OGF63664.1"/>
    </source>
</evidence>
<feature type="transmembrane region" description="Helical" evidence="1">
    <location>
        <begin position="238"/>
        <end position="259"/>
    </location>
</feature>
<accession>A0A1F5VJU2</accession>
<keyword evidence="1" id="KW-1133">Transmembrane helix</keyword>
<name>A0A1F5VJU2_9BACT</name>
<protein>
    <submittedName>
        <fullName evidence="2">Uncharacterized protein</fullName>
    </submittedName>
</protein>
<feature type="transmembrane region" description="Helical" evidence="1">
    <location>
        <begin position="474"/>
        <end position="494"/>
    </location>
</feature>
<reference evidence="2 3" key="1">
    <citation type="journal article" date="2016" name="Nat. Commun.">
        <title>Thousands of microbial genomes shed light on interconnected biogeochemical processes in an aquifer system.</title>
        <authorList>
            <person name="Anantharaman K."/>
            <person name="Brown C.T."/>
            <person name="Hug L.A."/>
            <person name="Sharon I."/>
            <person name="Castelle C.J."/>
            <person name="Probst A.J."/>
            <person name="Thomas B.C."/>
            <person name="Singh A."/>
            <person name="Wilkins M.J."/>
            <person name="Karaoz U."/>
            <person name="Brodie E.L."/>
            <person name="Williams K.H."/>
            <person name="Hubbard S.S."/>
            <person name="Banfield J.F."/>
        </authorList>
    </citation>
    <scope>NUCLEOTIDE SEQUENCE [LARGE SCALE GENOMIC DNA]</scope>
</reference>
<gene>
    <name evidence="2" type="ORF">A2Y62_02120</name>
</gene>
<keyword evidence="1" id="KW-0472">Membrane</keyword>
<feature type="transmembrane region" description="Helical" evidence="1">
    <location>
        <begin position="271"/>
        <end position="288"/>
    </location>
</feature>
<dbReference type="AlphaFoldDB" id="A0A1F5VJU2"/>